<evidence type="ECO:0000313" key="2">
    <source>
        <dbReference type="Proteomes" id="UP000092993"/>
    </source>
</evidence>
<reference evidence="1 2" key="1">
    <citation type="submission" date="2016-03" db="EMBL/GenBank/DDBJ databases">
        <title>Whole genome sequencing of Grifola frondosa 9006-11.</title>
        <authorList>
            <person name="Min B."/>
            <person name="Park H."/>
            <person name="Kim J.-G."/>
            <person name="Cho H."/>
            <person name="Oh Y.-L."/>
            <person name="Kong W.-S."/>
            <person name="Choi I.-G."/>
        </authorList>
    </citation>
    <scope>NUCLEOTIDE SEQUENCE [LARGE SCALE GENOMIC DNA]</scope>
    <source>
        <strain evidence="1 2">9006-11</strain>
    </source>
</reference>
<name>A0A1C7MN62_GRIFR</name>
<comment type="caution">
    <text evidence="1">The sequence shown here is derived from an EMBL/GenBank/DDBJ whole genome shotgun (WGS) entry which is preliminary data.</text>
</comment>
<dbReference type="EMBL" id="LUGG01000002">
    <property type="protein sequence ID" value="OBZ78335.1"/>
    <property type="molecule type" value="Genomic_DNA"/>
</dbReference>
<organism evidence="1 2">
    <name type="scientific">Grifola frondosa</name>
    <name type="common">Maitake</name>
    <name type="synonym">Polyporus frondosus</name>
    <dbReference type="NCBI Taxonomy" id="5627"/>
    <lineage>
        <taxon>Eukaryota</taxon>
        <taxon>Fungi</taxon>
        <taxon>Dikarya</taxon>
        <taxon>Basidiomycota</taxon>
        <taxon>Agaricomycotina</taxon>
        <taxon>Agaricomycetes</taxon>
        <taxon>Polyporales</taxon>
        <taxon>Grifolaceae</taxon>
        <taxon>Grifola</taxon>
    </lineage>
</organism>
<sequence>MLSRVTCRRSFTGPSIASSETASGSIPGVRIDSHSVKTAQLSNGSRISGGISQYQGFPSWKCCLTDGGAVRSSRGSEVKTTILSLLALLHGIWEHVVDLQIGRCSLVNLTEISIATLGQVPGGYSDEDFDVDGTGS</sequence>
<dbReference type="Proteomes" id="UP000092993">
    <property type="component" value="Unassembled WGS sequence"/>
</dbReference>
<proteinExistence type="predicted"/>
<accession>A0A1C7MN62</accession>
<gene>
    <name evidence="1" type="ORF">A0H81_01684</name>
</gene>
<protein>
    <submittedName>
        <fullName evidence="1">Uncharacterized protein</fullName>
    </submittedName>
</protein>
<evidence type="ECO:0000313" key="1">
    <source>
        <dbReference type="EMBL" id="OBZ78335.1"/>
    </source>
</evidence>
<keyword evidence="2" id="KW-1185">Reference proteome</keyword>
<dbReference type="AlphaFoldDB" id="A0A1C7MN62"/>